<evidence type="ECO:0000313" key="3">
    <source>
        <dbReference type="Proteomes" id="UP000734271"/>
    </source>
</evidence>
<feature type="transmembrane region" description="Helical" evidence="1">
    <location>
        <begin position="39"/>
        <end position="56"/>
    </location>
</feature>
<protein>
    <submittedName>
        <fullName evidence="2">Uncharacterized protein</fullName>
    </submittedName>
</protein>
<keyword evidence="3" id="KW-1185">Reference proteome</keyword>
<dbReference type="RefSeq" id="WP_223420151.1">
    <property type="nucleotide sequence ID" value="NZ_JAIPME010000002.1"/>
</dbReference>
<feature type="transmembrane region" description="Helical" evidence="1">
    <location>
        <begin position="7"/>
        <end position="27"/>
    </location>
</feature>
<evidence type="ECO:0000313" key="2">
    <source>
        <dbReference type="EMBL" id="MBZ2387197.1"/>
    </source>
</evidence>
<reference evidence="2 3" key="1">
    <citation type="submission" date="2021-08" db="EMBL/GenBank/DDBJ databases">
        <title>FDA dAtabase for Regulatory Grade micrObial Sequences (FDA-ARGOS): Supporting development and validation of Infectious Disease Dx tests.</title>
        <authorList>
            <person name="Sproer C."/>
            <person name="Gronow S."/>
            <person name="Severitt S."/>
            <person name="Schroder I."/>
            <person name="Tallon L."/>
            <person name="Sadzewicz L."/>
            <person name="Zhao X."/>
            <person name="Boylan J."/>
            <person name="Ott S."/>
            <person name="Bowen H."/>
            <person name="Vavikolanu K."/>
            <person name="Hazen T."/>
            <person name="Aluvathingal J."/>
            <person name="Nadendla S."/>
            <person name="Lowell S."/>
            <person name="Myers T."/>
            <person name="Yan Y."/>
            <person name="Sichtig H."/>
        </authorList>
    </citation>
    <scope>NUCLEOTIDE SEQUENCE [LARGE SCALE GENOMIC DNA]</scope>
    <source>
        <strain evidence="2 3">FDAARGOS_1460</strain>
    </source>
</reference>
<proteinExistence type="predicted"/>
<name>A0ABS7T084_9FIRM</name>
<keyword evidence="1" id="KW-0472">Membrane</keyword>
<keyword evidence="1" id="KW-1133">Transmembrane helix</keyword>
<dbReference type="Proteomes" id="UP000734271">
    <property type="component" value="Unassembled WGS sequence"/>
</dbReference>
<keyword evidence="1" id="KW-0812">Transmembrane</keyword>
<sequence length="63" mass="7402">MRNSKKYLFIGLGMLFIAIVFIKYALGHPEASFPFPLEFTYLIYIAYLGFTIYFIIKGLKRNK</sequence>
<gene>
    <name evidence="2" type="ORF">K8P03_07860</name>
</gene>
<dbReference type="EMBL" id="JAIPME010000002">
    <property type="protein sequence ID" value="MBZ2387197.1"/>
    <property type="molecule type" value="Genomic_DNA"/>
</dbReference>
<comment type="caution">
    <text evidence="2">The sequence shown here is derived from an EMBL/GenBank/DDBJ whole genome shotgun (WGS) entry which is preliminary data.</text>
</comment>
<accession>A0ABS7T084</accession>
<organism evidence="2 3">
    <name type="scientific">Anaerococcus murdochii</name>
    <dbReference type="NCBI Taxonomy" id="411577"/>
    <lineage>
        <taxon>Bacteria</taxon>
        <taxon>Bacillati</taxon>
        <taxon>Bacillota</taxon>
        <taxon>Tissierellia</taxon>
        <taxon>Tissierellales</taxon>
        <taxon>Peptoniphilaceae</taxon>
        <taxon>Anaerococcus</taxon>
    </lineage>
</organism>
<evidence type="ECO:0000256" key="1">
    <source>
        <dbReference type="SAM" id="Phobius"/>
    </source>
</evidence>